<evidence type="ECO:0000259" key="4">
    <source>
        <dbReference type="Pfam" id="PF01137"/>
    </source>
</evidence>
<dbReference type="PANTHER" id="PTHR11096">
    <property type="entry name" value="RNA 3' TERMINAL PHOSPHATE CYCLASE"/>
    <property type="match status" value="1"/>
</dbReference>
<evidence type="ECO:0000256" key="1">
    <source>
        <dbReference type="ARBA" id="ARBA00024481"/>
    </source>
</evidence>
<evidence type="ECO:0000256" key="3">
    <source>
        <dbReference type="SAM" id="MobiDB-lite"/>
    </source>
</evidence>
<dbReference type="GO" id="GO:0006396">
    <property type="term" value="P:RNA processing"/>
    <property type="evidence" value="ECO:0007669"/>
    <property type="project" value="UniProtKB-UniRule"/>
</dbReference>
<protein>
    <recommendedName>
        <fullName evidence="2">RNA 3'-terminal phosphate cyclase</fullName>
        <ecNumber evidence="2">6.5.1.4</ecNumber>
    </recommendedName>
</protein>
<dbReference type="AlphaFoldDB" id="A0A518EPV2"/>
<evidence type="ECO:0000313" key="5">
    <source>
        <dbReference type="EMBL" id="QDV06108.1"/>
    </source>
</evidence>
<accession>A0A518EPV2</accession>
<dbReference type="EC" id="6.5.1.4" evidence="2"/>
<dbReference type="InterPro" id="IPR013792">
    <property type="entry name" value="RNA3'P_cycl/enolpyr_Trfase_a/b"/>
</dbReference>
<keyword evidence="6" id="KW-1185">Reference proteome</keyword>
<dbReference type="Pfam" id="PF01137">
    <property type="entry name" value="RTC"/>
    <property type="match status" value="1"/>
</dbReference>
<organism evidence="5 6">
    <name type="scientific">Saltatorellus ferox</name>
    <dbReference type="NCBI Taxonomy" id="2528018"/>
    <lineage>
        <taxon>Bacteria</taxon>
        <taxon>Pseudomonadati</taxon>
        <taxon>Planctomycetota</taxon>
        <taxon>Planctomycetia</taxon>
        <taxon>Planctomycetia incertae sedis</taxon>
        <taxon>Saltatorellus</taxon>
    </lineage>
</organism>
<dbReference type="OrthoDB" id="9789235at2"/>
<dbReference type="Gene3D" id="3.30.360.20">
    <property type="entry name" value="RNA 3'-terminal phosphate cyclase, insert domain"/>
    <property type="match status" value="1"/>
</dbReference>
<proteinExistence type="predicted"/>
<gene>
    <name evidence="5" type="primary">rtcA</name>
    <name evidence="5" type="ORF">Poly30_16120</name>
</gene>
<keyword evidence="5" id="KW-0436">Ligase</keyword>
<feature type="region of interest" description="Disordered" evidence="3">
    <location>
        <begin position="1"/>
        <end position="21"/>
    </location>
</feature>
<dbReference type="Proteomes" id="UP000320390">
    <property type="component" value="Chromosome"/>
</dbReference>
<dbReference type="PANTHER" id="PTHR11096:SF0">
    <property type="entry name" value="RNA 3'-TERMINAL PHOSPHATE CYCLASE"/>
    <property type="match status" value="1"/>
</dbReference>
<dbReference type="EMBL" id="CP036434">
    <property type="protein sequence ID" value="QDV06108.1"/>
    <property type="molecule type" value="Genomic_DNA"/>
</dbReference>
<dbReference type="InterPro" id="IPR036553">
    <property type="entry name" value="RPTC_insert"/>
</dbReference>
<dbReference type="RefSeq" id="WP_145196006.1">
    <property type="nucleotide sequence ID" value="NZ_CP036434.1"/>
</dbReference>
<dbReference type="Gene3D" id="3.65.10.20">
    <property type="entry name" value="RNA 3'-terminal phosphate cyclase domain"/>
    <property type="match status" value="1"/>
</dbReference>
<sequence length="365" mass="39253">MKPSSQQDELHIDGRQGEGGGQVLRTSLSLAAALGRPITIENVRGGRKKPGLLRQHRTALRAVRDLTEGQIEGDDLGSTSVRFLPGERCHGGNYHFAIGSAGSTMLVLQTVLPPLLLADAPSTLMLEGGTHNPAAPPFEMFAESFLPQLRSIGLEVEATLLRPGFFPAGGGQLRVEIQPAGGTQPLRLLERGKPGAASCEVVVQNLSSNVPDREWKTFQKRTYWKSSQLSVRDVQRGRGPGNVMFARQPFENVTTLHASFGMRTLSSELVGSHLAGLVRGYDASDAPVCEHLADQLMLPLALFSGGTYRCVQVSEHTRTNADVINLFLPGAVTIELESPAPEPPPSGRTGSALVRVEPRLSDHLI</sequence>
<dbReference type="InterPro" id="IPR023797">
    <property type="entry name" value="RNA3'_phos_cyclase_dom"/>
</dbReference>
<dbReference type="InterPro" id="IPR037136">
    <property type="entry name" value="RNA3'_phos_cyclase_dom_sf"/>
</dbReference>
<evidence type="ECO:0000313" key="6">
    <source>
        <dbReference type="Proteomes" id="UP000320390"/>
    </source>
</evidence>
<dbReference type="GO" id="GO:0003963">
    <property type="term" value="F:RNA-3'-phosphate cyclase activity"/>
    <property type="evidence" value="ECO:0007669"/>
    <property type="project" value="UniProtKB-UniRule"/>
</dbReference>
<comment type="catalytic activity">
    <reaction evidence="1">
        <text>a 3'-end 3'-phospho-ribonucleotide-RNA + ATP = a 3'-end 2',3'-cyclophospho-ribonucleotide-RNA + AMP + diphosphate</text>
        <dbReference type="Rhea" id="RHEA:23976"/>
        <dbReference type="Rhea" id="RHEA-COMP:10463"/>
        <dbReference type="Rhea" id="RHEA-COMP:10464"/>
        <dbReference type="ChEBI" id="CHEBI:30616"/>
        <dbReference type="ChEBI" id="CHEBI:33019"/>
        <dbReference type="ChEBI" id="CHEBI:83062"/>
        <dbReference type="ChEBI" id="CHEBI:83064"/>
        <dbReference type="ChEBI" id="CHEBI:456215"/>
        <dbReference type="EC" id="6.5.1.4"/>
    </reaction>
</comment>
<evidence type="ECO:0000256" key="2">
    <source>
        <dbReference type="NCBIfam" id="TIGR03399"/>
    </source>
</evidence>
<dbReference type="InterPro" id="IPR017770">
    <property type="entry name" value="RNA3'_term_phos_cyc_type_1"/>
</dbReference>
<feature type="domain" description="RNA 3'-terminal phosphate cyclase" evidence="4">
    <location>
        <begin position="17"/>
        <end position="332"/>
    </location>
</feature>
<dbReference type="SUPFAM" id="SSF55205">
    <property type="entry name" value="EPT/RTPC-like"/>
    <property type="match status" value="1"/>
</dbReference>
<dbReference type="PIRSF" id="PIRSF005378">
    <property type="entry name" value="RNA3'_term_phos_cycl_euk"/>
    <property type="match status" value="1"/>
</dbReference>
<reference evidence="5 6" key="1">
    <citation type="submission" date="2019-02" db="EMBL/GenBank/DDBJ databases">
        <title>Deep-cultivation of Planctomycetes and their phenomic and genomic characterization uncovers novel biology.</title>
        <authorList>
            <person name="Wiegand S."/>
            <person name="Jogler M."/>
            <person name="Boedeker C."/>
            <person name="Pinto D."/>
            <person name="Vollmers J."/>
            <person name="Rivas-Marin E."/>
            <person name="Kohn T."/>
            <person name="Peeters S.H."/>
            <person name="Heuer A."/>
            <person name="Rast P."/>
            <person name="Oberbeckmann S."/>
            <person name="Bunk B."/>
            <person name="Jeske O."/>
            <person name="Meyerdierks A."/>
            <person name="Storesund J.E."/>
            <person name="Kallscheuer N."/>
            <person name="Luecker S."/>
            <person name="Lage O.M."/>
            <person name="Pohl T."/>
            <person name="Merkel B.J."/>
            <person name="Hornburger P."/>
            <person name="Mueller R.-W."/>
            <person name="Bruemmer F."/>
            <person name="Labrenz M."/>
            <person name="Spormann A.M."/>
            <person name="Op den Camp H."/>
            <person name="Overmann J."/>
            <person name="Amann R."/>
            <person name="Jetten M.S.M."/>
            <person name="Mascher T."/>
            <person name="Medema M.H."/>
            <person name="Devos D.P."/>
            <person name="Kaster A.-K."/>
            <person name="Ovreas L."/>
            <person name="Rohde M."/>
            <person name="Galperin M.Y."/>
            <person name="Jogler C."/>
        </authorList>
    </citation>
    <scope>NUCLEOTIDE SEQUENCE [LARGE SCALE GENOMIC DNA]</scope>
    <source>
        <strain evidence="5 6">Poly30</strain>
    </source>
</reference>
<dbReference type="SUPFAM" id="SSF52913">
    <property type="entry name" value="RNA 3'-terminal phosphate cyclase, RPTC, insert domain"/>
    <property type="match status" value="1"/>
</dbReference>
<dbReference type="NCBIfam" id="TIGR03399">
    <property type="entry name" value="RNA_3prim_cycl"/>
    <property type="match status" value="1"/>
</dbReference>
<name>A0A518EPV2_9BACT</name>
<dbReference type="InterPro" id="IPR000228">
    <property type="entry name" value="RNA3'_term_phos_cyc"/>
</dbReference>
<dbReference type="NCBIfam" id="NF003246">
    <property type="entry name" value="PRK04204.1-2"/>
    <property type="match status" value="1"/>
</dbReference>